<dbReference type="RefSeq" id="WP_394417723.1">
    <property type="nucleotide sequence ID" value="NZ_JBIGIC010000023.1"/>
</dbReference>
<evidence type="ECO:0000313" key="4">
    <source>
        <dbReference type="Proteomes" id="UP001606134"/>
    </source>
</evidence>
<comment type="caution">
    <text evidence="3">The sequence shown here is derived from an EMBL/GenBank/DDBJ whole genome shotgun (WGS) entry which is preliminary data.</text>
</comment>
<keyword evidence="2" id="KW-0732">Signal</keyword>
<reference evidence="3 4" key="1">
    <citation type="submission" date="2024-08" db="EMBL/GenBank/DDBJ databases">
        <authorList>
            <person name="Lu H."/>
        </authorList>
    </citation>
    <scope>NUCLEOTIDE SEQUENCE [LARGE SCALE GENOMIC DNA]</scope>
    <source>
        <strain evidence="3 4">BYS78W</strain>
    </source>
</reference>
<name>A0ABW7HLV3_9BURK</name>
<feature type="region of interest" description="Disordered" evidence="1">
    <location>
        <begin position="26"/>
        <end position="45"/>
    </location>
</feature>
<proteinExistence type="predicted"/>
<protein>
    <recommendedName>
        <fullName evidence="5">Cytochrome c domain-containing protein</fullName>
    </recommendedName>
</protein>
<sequence length="149" mass="15127">MRIFKPWMAAAGVVVAMAAGCGGGSGSGLDSNGRPVGDGSDPNGPMTASFASIQSHVFTPICTACHAGASAPRGLRLDATNSFALLVGVPSVEVPSLKRVAPGDADNSYIIQKLEGHQAVGARMPLGGPYLDAATITLIRQWINNGAPQ</sequence>
<evidence type="ECO:0000313" key="3">
    <source>
        <dbReference type="EMBL" id="MFG6490462.1"/>
    </source>
</evidence>
<dbReference type="EMBL" id="JBIGIC010000023">
    <property type="protein sequence ID" value="MFG6490462.1"/>
    <property type="molecule type" value="Genomic_DNA"/>
</dbReference>
<feature type="signal peptide" evidence="2">
    <location>
        <begin position="1"/>
        <end position="18"/>
    </location>
</feature>
<dbReference type="PROSITE" id="PS51257">
    <property type="entry name" value="PROKAR_LIPOPROTEIN"/>
    <property type="match status" value="1"/>
</dbReference>
<accession>A0ABW7HLV3</accession>
<keyword evidence="4" id="KW-1185">Reference proteome</keyword>
<dbReference type="Proteomes" id="UP001606134">
    <property type="component" value="Unassembled WGS sequence"/>
</dbReference>
<evidence type="ECO:0000256" key="1">
    <source>
        <dbReference type="SAM" id="MobiDB-lite"/>
    </source>
</evidence>
<feature type="chain" id="PRO_5046755835" description="Cytochrome c domain-containing protein" evidence="2">
    <location>
        <begin position="19"/>
        <end position="149"/>
    </location>
</feature>
<organism evidence="3 4">
    <name type="scientific">Pelomonas candidula</name>
    <dbReference type="NCBI Taxonomy" id="3299025"/>
    <lineage>
        <taxon>Bacteria</taxon>
        <taxon>Pseudomonadati</taxon>
        <taxon>Pseudomonadota</taxon>
        <taxon>Betaproteobacteria</taxon>
        <taxon>Burkholderiales</taxon>
        <taxon>Sphaerotilaceae</taxon>
        <taxon>Roseateles</taxon>
    </lineage>
</organism>
<gene>
    <name evidence="3" type="ORF">ACG04R_27605</name>
</gene>
<evidence type="ECO:0008006" key="5">
    <source>
        <dbReference type="Google" id="ProtNLM"/>
    </source>
</evidence>
<evidence type="ECO:0000256" key="2">
    <source>
        <dbReference type="SAM" id="SignalP"/>
    </source>
</evidence>